<organism evidence="4 5">
    <name type="scientific">Klenkia terrae</name>
    <dbReference type="NCBI Taxonomy" id="1052259"/>
    <lineage>
        <taxon>Bacteria</taxon>
        <taxon>Bacillati</taxon>
        <taxon>Actinomycetota</taxon>
        <taxon>Actinomycetes</taxon>
        <taxon>Geodermatophilales</taxon>
        <taxon>Geodermatophilaceae</taxon>
        <taxon>Klenkia</taxon>
    </lineage>
</organism>
<keyword evidence="2" id="KW-0812">Transmembrane</keyword>
<keyword evidence="3" id="KW-0732">Signal</keyword>
<evidence type="ECO:0000256" key="2">
    <source>
        <dbReference type="SAM" id="Phobius"/>
    </source>
</evidence>
<keyword evidence="5" id="KW-1185">Reference proteome</keyword>
<evidence type="ECO:0000313" key="4">
    <source>
        <dbReference type="EMBL" id="MEI4279916.1"/>
    </source>
</evidence>
<evidence type="ECO:0000256" key="3">
    <source>
        <dbReference type="SAM" id="SignalP"/>
    </source>
</evidence>
<gene>
    <name evidence="4" type="ORF">UXQ13_15715</name>
</gene>
<dbReference type="Proteomes" id="UP001373496">
    <property type="component" value="Unassembled WGS sequence"/>
</dbReference>
<keyword evidence="2" id="KW-0472">Membrane</keyword>
<feature type="signal peptide" evidence="3">
    <location>
        <begin position="1"/>
        <end position="43"/>
    </location>
</feature>
<sequence>MRRRATGGGVRPVTPAPRRAAVLAAVVVAVLGALLLPAGTASAAPGDDPAATPSTGPVGVSLTSLEPRTVRPDSTIQLVGTLTNDGDDTITDITVRLQRGDRLTSRQELADDAATPSAGDAAQAPFSPQVGVLEPGDSIPLGYTATAADLGIVEDGVYPVLVNVNGTRNGLVERVGELSTYLVAAASTTSRTSVAWLWPLTERPHRDAAGAFVDDDLAGEISADGRLDRALDVLEDLPDGGRTVPVTLAVDPALVEEVTAMAAGYTVAGATGQGVTAAADWLERLRALASVHPVVALPYADVDADALQAAGLPAVVTRSLPGTPEGTASQPLDAQGDPVATPTAAPTAPADDEDTDTGAGARILADALDVTPRTDLAWPAGGTVRPDTLATLRAGGVGELVLGQGAYADAAAAVGRTGRAAAARVPVTTGADTLTTLVADGALGDVVAAADTTAGGARVVEQRYLAELGVLTSQLAAVDPAVAQTVLVVPPREVQADPSWATAMMADTASEPWLAAVSVDDLTRGPVADAGALVAPTGDGQLSGVGLATVAEAVAIRDDFAAAVDDAGVVLAGYDAAIARASSAAWRGDPSGFTARTTDLQQTLTGLRGRVGLVAPADGTYSLASSDAPLVLTVRNDLPFAVTVTLDLQTRSGVGFDADPVSDRRLEPDSRTVVQVPTSVRQSGSFTVVARLATPAGGQLGTQVELRVSSTAYGPITLVITLGAAALLALLFLRRLVRFVLRRRRGEPGPVEDDALPGADDAPTAPPAAPPTRSPV</sequence>
<name>A0ABU8EAP6_9ACTN</name>
<feature type="chain" id="PRO_5046276505" evidence="3">
    <location>
        <begin position="44"/>
        <end position="776"/>
    </location>
</feature>
<feature type="region of interest" description="Disordered" evidence="1">
    <location>
        <begin position="41"/>
        <end position="67"/>
    </location>
</feature>
<accession>A0ABU8EAP6</accession>
<dbReference type="EMBL" id="JBAPLV010000017">
    <property type="protein sequence ID" value="MEI4279916.1"/>
    <property type="molecule type" value="Genomic_DNA"/>
</dbReference>
<protein>
    <submittedName>
        <fullName evidence="4">DUF6049 family protein</fullName>
    </submittedName>
</protein>
<feature type="compositionally biased region" description="Low complexity" evidence="1">
    <location>
        <begin position="336"/>
        <end position="349"/>
    </location>
</feature>
<proteinExistence type="predicted"/>
<dbReference type="Pfam" id="PF19516">
    <property type="entry name" value="DUF6049"/>
    <property type="match status" value="1"/>
</dbReference>
<dbReference type="RefSeq" id="WP_336392526.1">
    <property type="nucleotide sequence ID" value="NZ_JBAPLV010000017.1"/>
</dbReference>
<evidence type="ECO:0000313" key="5">
    <source>
        <dbReference type="Proteomes" id="UP001373496"/>
    </source>
</evidence>
<keyword evidence="2" id="KW-1133">Transmembrane helix</keyword>
<feature type="region of interest" description="Disordered" evidence="1">
    <location>
        <begin position="104"/>
        <end position="127"/>
    </location>
</feature>
<feature type="region of interest" description="Disordered" evidence="1">
    <location>
        <begin position="747"/>
        <end position="776"/>
    </location>
</feature>
<dbReference type="InterPro" id="IPR046112">
    <property type="entry name" value="DUF6049"/>
</dbReference>
<reference evidence="4 5" key="1">
    <citation type="submission" date="2024-03" db="EMBL/GenBank/DDBJ databases">
        <title>Draft genome sequence of Klenkia terrae.</title>
        <authorList>
            <person name="Duangmal K."/>
            <person name="Chantavorakit T."/>
        </authorList>
    </citation>
    <scope>NUCLEOTIDE SEQUENCE [LARGE SCALE GENOMIC DNA]</scope>
    <source>
        <strain evidence="4 5">JCM 17786</strain>
    </source>
</reference>
<feature type="transmembrane region" description="Helical" evidence="2">
    <location>
        <begin position="712"/>
        <end position="733"/>
    </location>
</feature>
<comment type="caution">
    <text evidence="4">The sequence shown here is derived from an EMBL/GenBank/DDBJ whole genome shotgun (WGS) entry which is preliminary data.</text>
</comment>
<evidence type="ECO:0000256" key="1">
    <source>
        <dbReference type="SAM" id="MobiDB-lite"/>
    </source>
</evidence>
<feature type="compositionally biased region" description="Pro residues" evidence="1">
    <location>
        <begin position="764"/>
        <end position="776"/>
    </location>
</feature>
<feature type="region of interest" description="Disordered" evidence="1">
    <location>
        <begin position="318"/>
        <end position="356"/>
    </location>
</feature>